<dbReference type="SUPFAM" id="SSF56645">
    <property type="entry name" value="Acyl-CoA dehydrogenase NM domain-like"/>
    <property type="match status" value="1"/>
</dbReference>
<gene>
    <name evidence="1" type="ORF">A7U43_25055</name>
</gene>
<proteinExistence type="predicted"/>
<reference evidence="1 2" key="1">
    <citation type="submission" date="2016-05" db="EMBL/GenBank/DDBJ databases">
        <title>Complete genome sequence of a phthalic acid esters degrading Mycobacterium sp. YC-RL4.</title>
        <authorList>
            <person name="Ren L."/>
            <person name="Fan S."/>
            <person name="Ruth N."/>
            <person name="Jia Y."/>
            <person name="Wang J."/>
            <person name="Qiao C."/>
        </authorList>
    </citation>
    <scope>NUCLEOTIDE SEQUENCE [LARGE SCALE GENOMIC DNA]</scope>
    <source>
        <strain evidence="1 2">YC-RL4</strain>
    </source>
</reference>
<name>A0A172USD0_9MYCO</name>
<dbReference type="STRING" id="1682113.A7U43_25055"/>
<organism evidence="1 2">
    <name type="scientific">Mycobacterium adipatum</name>
    <dbReference type="NCBI Taxonomy" id="1682113"/>
    <lineage>
        <taxon>Bacteria</taxon>
        <taxon>Bacillati</taxon>
        <taxon>Actinomycetota</taxon>
        <taxon>Actinomycetes</taxon>
        <taxon>Mycobacteriales</taxon>
        <taxon>Mycobacteriaceae</taxon>
        <taxon>Mycobacterium</taxon>
    </lineage>
</organism>
<dbReference type="GO" id="GO:0016627">
    <property type="term" value="F:oxidoreductase activity, acting on the CH-CH group of donors"/>
    <property type="evidence" value="ECO:0007669"/>
    <property type="project" value="InterPro"/>
</dbReference>
<evidence type="ECO:0000313" key="2">
    <source>
        <dbReference type="Proteomes" id="UP000077143"/>
    </source>
</evidence>
<dbReference type="Gene3D" id="2.40.110.10">
    <property type="entry name" value="Butyryl-CoA Dehydrogenase, subunit A, domain 2"/>
    <property type="match status" value="1"/>
</dbReference>
<dbReference type="EMBL" id="CP015596">
    <property type="protein sequence ID" value="ANE82087.1"/>
    <property type="molecule type" value="Genomic_DNA"/>
</dbReference>
<accession>A0A172USD0</accession>
<dbReference type="InterPro" id="IPR036250">
    <property type="entry name" value="AcylCo_DH-like_C"/>
</dbReference>
<dbReference type="AlphaFoldDB" id="A0A172USD0"/>
<dbReference type="Proteomes" id="UP000077143">
    <property type="component" value="Chromosome"/>
</dbReference>
<keyword evidence="2" id="KW-1185">Reference proteome</keyword>
<dbReference type="SUPFAM" id="SSF47203">
    <property type="entry name" value="Acyl-CoA dehydrogenase C-terminal domain-like"/>
    <property type="match status" value="1"/>
</dbReference>
<dbReference type="KEGG" id="madi:A7U43_25055"/>
<dbReference type="InterPro" id="IPR046373">
    <property type="entry name" value="Acyl-CoA_Oxase/DH_mid-dom_sf"/>
</dbReference>
<sequence length="341" mass="35992">MNRVRTLIDQRLRSRLPEGGCFEVSAALAVATELSDLQYRPGDGRTHEYLSTLATLGLADASLARVVEPHLDAHAILRQAGVGPEITAIGADRGSTWGVYAAHAPGMGLTAIGDQHGWTLTGTKPWCSLAGQLSHAVITAEVAGRGQQAFAVRLDPEHVSVVPTRWVSRGLAGIPSGPIEVRELPAVPLGHPGWYVQRPGFAWGGIGVAAVWYGIALAFRERMVSRLAERAADPIALAQFGGVDEGMFSAATGLDHAAEAIDAGAADPMLLAQRVRATVARVCEHVMLTAGHLLGPGPLVGEEPYARRVADLGVYLRQHHGQRDLAHLGELAAAAAGYDHD</sequence>
<protein>
    <recommendedName>
        <fullName evidence="3">Acyl-CoA dehydrogenase</fullName>
    </recommendedName>
</protein>
<evidence type="ECO:0008006" key="3">
    <source>
        <dbReference type="Google" id="ProtNLM"/>
    </source>
</evidence>
<evidence type="ECO:0000313" key="1">
    <source>
        <dbReference type="EMBL" id="ANE82087.1"/>
    </source>
</evidence>
<dbReference type="InterPro" id="IPR009100">
    <property type="entry name" value="AcylCoA_DH/oxidase_NM_dom_sf"/>
</dbReference>